<gene>
    <name evidence="1" type="ORF">DS957_011400</name>
</gene>
<accession>A0A8B3DGF8</accession>
<comment type="caution">
    <text evidence="1">The sequence shown here is derived from an EMBL/GenBank/DDBJ whole genome shotgun (WGS) entry which is preliminary data.</text>
</comment>
<dbReference type="Proteomes" id="UP000253437">
    <property type="component" value="Unassembled WGS sequence"/>
</dbReference>
<dbReference type="RefSeq" id="WP_114092196.1">
    <property type="nucleotide sequence ID" value="NZ_JBHOHL010000017.1"/>
</dbReference>
<protein>
    <submittedName>
        <fullName evidence="1">Uncharacterized protein</fullName>
    </submittedName>
</protein>
<reference evidence="1 2" key="1">
    <citation type="submission" date="2018-08" db="EMBL/GenBank/DDBJ databases">
        <title>Vibrio harveyi strains pathogenic to white snook Centropomus viridis Lockington (1877) and potential probiotic bacteria.</title>
        <authorList>
            <person name="Soto-Rodriguez S."/>
            <person name="Gomez-Gil B."/>
            <person name="Lozano-Olvera R."/>
        </authorList>
    </citation>
    <scope>NUCLEOTIDE SEQUENCE [LARGE SCALE GENOMIC DNA]</scope>
    <source>
        <strain evidence="1 2">CAIM 1508</strain>
    </source>
</reference>
<organism evidence="1 2">
    <name type="scientific">Vibrio harveyi</name>
    <name type="common">Beneckea harveyi</name>
    <dbReference type="NCBI Taxonomy" id="669"/>
    <lineage>
        <taxon>Bacteria</taxon>
        <taxon>Pseudomonadati</taxon>
        <taxon>Pseudomonadota</taxon>
        <taxon>Gammaproteobacteria</taxon>
        <taxon>Vibrionales</taxon>
        <taxon>Vibrionaceae</taxon>
        <taxon>Vibrio</taxon>
    </lineage>
</organism>
<proteinExistence type="predicted"/>
<name>A0A8B3DGF8_VIBHA</name>
<sequence length="232" mass="25307">MALPPLPEGSSRNKIEFLYEHMNSGESGSGSALPIIQGRFMPNNDTGWNADLDGFFIKYDAPSYVEDGDMDIMPLIRPKLESDGELVRVFFNISAMARLSGFQGELGFYIVLADEQGNVIKENDGYLRKLELKSTTVHGKASELGQRVTVNETGILQIGKDTIKDKQKVFPHLLIQADPVYAADSGRTNKGVVSDLYLHSGDAVIIGLDVSSIDLTFVPREPSSESGSPVPN</sequence>
<evidence type="ECO:0000313" key="2">
    <source>
        <dbReference type="Proteomes" id="UP000253437"/>
    </source>
</evidence>
<evidence type="ECO:0000313" key="1">
    <source>
        <dbReference type="EMBL" id="RIW13252.1"/>
    </source>
</evidence>
<dbReference type="AlphaFoldDB" id="A0A8B3DGF8"/>
<dbReference type="EMBL" id="QOUW02000032">
    <property type="protein sequence ID" value="RIW13252.1"/>
    <property type="molecule type" value="Genomic_DNA"/>
</dbReference>